<keyword evidence="4" id="KW-0904">Protein phosphatase</keyword>
<feature type="compositionally biased region" description="Low complexity" evidence="6">
    <location>
        <begin position="392"/>
        <end position="403"/>
    </location>
</feature>
<organism evidence="9 10">
    <name type="scientific">Escovopsis weberi</name>
    <dbReference type="NCBI Taxonomy" id="150374"/>
    <lineage>
        <taxon>Eukaryota</taxon>
        <taxon>Fungi</taxon>
        <taxon>Dikarya</taxon>
        <taxon>Ascomycota</taxon>
        <taxon>Pezizomycotina</taxon>
        <taxon>Sordariomycetes</taxon>
        <taxon>Hypocreomycetidae</taxon>
        <taxon>Hypocreales</taxon>
        <taxon>Hypocreaceae</taxon>
        <taxon>Escovopsis</taxon>
    </lineage>
</organism>
<evidence type="ECO:0000256" key="4">
    <source>
        <dbReference type="ARBA" id="ARBA00022912"/>
    </source>
</evidence>
<dbReference type="AlphaFoldDB" id="A0A0N0RTL3"/>
<dbReference type="InterPro" id="IPR000387">
    <property type="entry name" value="Tyr_Pase_dom"/>
</dbReference>
<comment type="caution">
    <text evidence="9">The sequence shown here is derived from an EMBL/GenBank/DDBJ whole genome shotgun (WGS) entry which is preliminary data.</text>
</comment>
<evidence type="ECO:0000256" key="1">
    <source>
        <dbReference type="ARBA" id="ARBA00008601"/>
    </source>
</evidence>
<dbReference type="InterPro" id="IPR029021">
    <property type="entry name" value="Prot-tyrosine_phosphatase-like"/>
</dbReference>
<evidence type="ECO:0000256" key="3">
    <source>
        <dbReference type="ARBA" id="ARBA00022801"/>
    </source>
</evidence>
<dbReference type="PROSITE" id="PS50056">
    <property type="entry name" value="TYR_PHOSPHATASE_2"/>
    <property type="match status" value="1"/>
</dbReference>
<dbReference type="PROSITE" id="PS50054">
    <property type="entry name" value="TYR_PHOSPHATASE_DUAL"/>
    <property type="match status" value="1"/>
</dbReference>
<evidence type="ECO:0000256" key="5">
    <source>
        <dbReference type="PIRSR" id="PIRSR000941-50"/>
    </source>
</evidence>
<evidence type="ECO:0000313" key="10">
    <source>
        <dbReference type="Proteomes" id="UP000053831"/>
    </source>
</evidence>
<sequence length="421" mass="45965">MPDEYDAPGVEGEREQSGHELELEEHKRLERSVVEMALSRIEGVDGLFVGGLWALRRSDSLLERGVTHALSLVSFDPSGLKNFKNEPFSEYGKPFKHLLIDVDDVEDEDLLIHMPQAVAFIEEALTGQPREGAATKQGAIFVHCAAGKSRSVSMVVAYLLWKYPARFGPDSSSLSTSTALAATSRKETGPHAVNAAVELIRRTRPMAEPNEGFMQQLALWWEWKCPQDMEAHPAYQRWAYQREVKESVHLGMVPSRLRFEDEVARPADGAAASPSAGTNLRCKKCRRTLATGPFVLPHTPAASTTNPSMPQHAPAQATPTAAACQHVFIEPLSWMRPELEKGEMSGRLSCPNARCGAGVGRYDWKGFRCSCGAWLTPAFSLQRAKIDEEAPRPAAAAATPGGAPNMGIRMPPGFPRGGGNL</sequence>
<dbReference type="EMBL" id="LGSR01000018">
    <property type="protein sequence ID" value="KOS20253.1"/>
    <property type="molecule type" value="Genomic_DNA"/>
</dbReference>
<feature type="domain" description="Tyrosine specific protein phosphatases" evidence="8">
    <location>
        <begin position="115"/>
        <end position="205"/>
    </location>
</feature>
<dbReference type="SUPFAM" id="SSF52799">
    <property type="entry name" value="(Phosphotyrosine protein) phosphatases II"/>
    <property type="match status" value="1"/>
</dbReference>
<evidence type="ECO:0000259" key="7">
    <source>
        <dbReference type="PROSITE" id="PS50054"/>
    </source>
</evidence>
<name>A0A0N0RTL3_ESCWE</name>
<evidence type="ECO:0000259" key="8">
    <source>
        <dbReference type="PROSITE" id="PS50056"/>
    </source>
</evidence>
<dbReference type="STRING" id="150374.A0A0N0RTL3"/>
<feature type="active site" description="Phosphocysteine intermediate" evidence="5">
    <location>
        <position position="144"/>
    </location>
</feature>
<dbReference type="Pfam" id="PF00782">
    <property type="entry name" value="DSPc"/>
    <property type="match status" value="1"/>
</dbReference>
<comment type="similarity">
    <text evidence="1">Belongs to the protein-tyrosine phosphatase family. Non-receptor class dual specificity subfamily.</text>
</comment>
<accession>A0A0N0RTL3</accession>
<dbReference type="InterPro" id="IPR016278">
    <property type="entry name" value="DUSP12"/>
</dbReference>
<dbReference type="InterPro" id="IPR000340">
    <property type="entry name" value="Dual-sp_phosphatase_cat-dom"/>
</dbReference>
<dbReference type="OrthoDB" id="2017893at2759"/>
<evidence type="ECO:0000256" key="2">
    <source>
        <dbReference type="ARBA" id="ARBA00013064"/>
    </source>
</evidence>
<dbReference type="PIRSF" id="PIRSF000941">
    <property type="entry name" value="DUSP12"/>
    <property type="match status" value="1"/>
</dbReference>
<dbReference type="GO" id="GO:0008138">
    <property type="term" value="F:protein tyrosine/serine/threonine phosphatase activity"/>
    <property type="evidence" value="ECO:0007669"/>
    <property type="project" value="InterPro"/>
</dbReference>
<feature type="compositionally biased region" description="Basic and acidic residues" evidence="6">
    <location>
        <begin position="11"/>
        <end position="23"/>
    </location>
</feature>
<evidence type="ECO:0000256" key="6">
    <source>
        <dbReference type="SAM" id="MobiDB-lite"/>
    </source>
</evidence>
<dbReference type="GO" id="GO:0005634">
    <property type="term" value="C:nucleus"/>
    <property type="evidence" value="ECO:0007669"/>
    <property type="project" value="TreeGrafter"/>
</dbReference>
<dbReference type="SMART" id="SM00195">
    <property type="entry name" value="DSPc"/>
    <property type="match status" value="1"/>
</dbReference>
<protein>
    <recommendedName>
        <fullName evidence="2">protein-tyrosine-phosphatase</fullName>
        <ecNumber evidence="2">3.1.3.48</ecNumber>
    </recommendedName>
</protein>
<proteinExistence type="inferred from homology"/>
<feature type="domain" description="Tyrosine-protein phosphatase" evidence="7">
    <location>
        <begin position="39"/>
        <end position="226"/>
    </location>
</feature>
<keyword evidence="3" id="KW-0378">Hydrolase</keyword>
<dbReference type="GO" id="GO:0004725">
    <property type="term" value="F:protein tyrosine phosphatase activity"/>
    <property type="evidence" value="ECO:0007669"/>
    <property type="project" value="UniProtKB-EC"/>
</dbReference>
<reference evidence="9 10" key="1">
    <citation type="submission" date="2015-07" db="EMBL/GenBank/DDBJ databases">
        <title>The genome of the fungus Escovopsis weberi, a specialized disease agent of ant agriculture.</title>
        <authorList>
            <person name="de Man T.J."/>
            <person name="Stajich J.E."/>
            <person name="Kubicek C.P."/>
            <person name="Chenthamara K."/>
            <person name="Atanasova L."/>
            <person name="Druzhinina I.S."/>
            <person name="Birnbaum S."/>
            <person name="Barribeau S.M."/>
            <person name="Teiling C."/>
            <person name="Suen G."/>
            <person name="Currie C."/>
            <person name="Gerardo N.M."/>
        </authorList>
    </citation>
    <scope>NUCLEOTIDE SEQUENCE [LARGE SCALE GENOMIC DNA]</scope>
</reference>
<feature type="region of interest" description="Disordered" evidence="6">
    <location>
        <begin position="391"/>
        <end position="421"/>
    </location>
</feature>
<dbReference type="Gene3D" id="3.90.190.10">
    <property type="entry name" value="Protein tyrosine phosphatase superfamily"/>
    <property type="match status" value="1"/>
</dbReference>
<dbReference type="InterPro" id="IPR020422">
    <property type="entry name" value="TYR_PHOSPHATASE_DUAL_dom"/>
</dbReference>
<dbReference type="PANTHER" id="PTHR45848">
    <property type="entry name" value="DUAL SPECIFICITY PROTEIN PHOSPHATASE 12 FAMILY MEMBER"/>
    <property type="match status" value="1"/>
</dbReference>
<dbReference type="PANTHER" id="PTHR45848:SF4">
    <property type="entry name" value="DUAL SPECIFICITY PROTEIN PHOSPHATASE 12"/>
    <property type="match status" value="1"/>
</dbReference>
<gene>
    <name evidence="9" type="ORF">ESCO_006317</name>
</gene>
<evidence type="ECO:0000313" key="9">
    <source>
        <dbReference type="EMBL" id="KOS20253.1"/>
    </source>
</evidence>
<feature type="region of interest" description="Disordered" evidence="6">
    <location>
        <begin position="1"/>
        <end position="23"/>
    </location>
</feature>
<keyword evidence="10" id="KW-1185">Reference proteome</keyword>
<dbReference type="Proteomes" id="UP000053831">
    <property type="component" value="Unassembled WGS sequence"/>
</dbReference>
<dbReference type="EC" id="3.1.3.48" evidence="2"/>